<dbReference type="Pfam" id="PF13649">
    <property type="entry name" value="Methyltransf_25"/>
    <property type="match status" value="1"/>
</dbReference>
<sequence length="546" mass="57505">MGEERVDVLVIGGGAAGLSGALTLGRARRRVLVVDAGEPRNAPAAHMHAYLGHDGLPAAELLARGRAEVARYGVRVVTGRVAAIRREGADFLAEVVGPGTAGDAAVGTRPAGDAATGAGPGVGPVLVRARRVLVATGLVDELPEVDGLRARWGRDVVHCPYCHGWEVADRRIVLLGSVHQALLWRNWTAELTLVAEAPLPDEDLAKLAARGIAVRPGRAAGLLVDDDAITGVRLADGTVLPAEVVAVGAAMRPRLDGLDGLGLVAEEGPFPGSAFLPTGDRGQTVVPGVRAAGNVTDLSAQVLVAAAQGQAAAAMLNQELVEEDTDAALRSAQHERFAAATHGQPPTGREFWEERYRTAPRIWSGRPNRVLETEVAGLVPGTAVDIGAGEGGDSVWLARQGWDVTAVDIAQGALDRVAALAAEHGVRVRTEQADAGQWDAAGRRYDLVTSHFLHPEPGGRDALFRRMAAAVAPGGTLLIVGHHPHDKHLRDGLGALDDWFVTAEQIAGLLDPAQWEIEVAEARARVERHGEREHDVQDAVLRARRR</sequence>
<dbReference type="AlphaFoldDB" id="A0A7X6KRX4"/>
<dbReference type="PRINTS" id="PR00368">
    <property type="entry name" value="FADPNR"/>
</dbReference>
<dbReference type="Gene3D" id="3.40.50.150">
    <property type="entry name" value="Vaccinia Virus protein VP39"/>
    <property type="match status" value="1"/>
</dbReference>
<keyword evidence="7" id="KW-1185">Reference proteome</keyword>
<proteinExistence type="predicted"/>
<dbReference type="InterPro" id="IPR041698">
    <property type="entry name" value="Methyltransf_25"/>
</dbReference>
<evidence type="ECO:0000256" key="3">
    <source>
        <dbReference type="ARBA" id="ARBA00048132"/>
    </source>
</evidence>
<organism evidence="6 7">
    <name type="scientific">Cellulomonas denverensis</name>
    <dbReference type="NCBI Taxonomy" id="264297"/>
    <lineage>
        <taxon>Bacteria</taxon>
        <taxon>Bacillati</taxon>
        <taxon>Actinomycetota</taxon>
        <taxon>Actinomycetes</taxon>
        <taxon>Micrococcales</taxon>
        <taxon>Cellulomonadaceae</taxon>
        <taxon>Cellulomonas</taxon>
    </lineage>
</organism>
<dbReference type="Pfam" id="PF07992">
    <property type="entry name" value="Pyr_redox_2"/>
    <property type="match status" value="1"/>
</dbReference>
<comment type="catalytic activity">
    <reaction evidence="3">
        <text>[thioredoxin]-dithiol + NADP(+) = [thioredoxin]-disulfide + NADPH + H(+)</text>
        <dbReference type="Rhea" id="RHEA:20345"/>
        <dbReference type="Rhea" id="RHEA-COMP:10698"/>
        <dbReference type="Rhea" id="RHEA-COMP:10700"/>
        <dbReference type="ChEBI" id="CHEBI:15378"/>
        <dbReference type="ChEBI" id="CHEBI:29950"/>
        <dbReference type="ChEBI" id="CHEBI:50058"/>
        <dbReference type="ChEBI" id="CHEBI:57783"/>
        <dbReference type="ChEBI" id="CHEBI:58349"/>
        <dbReference type="EC" id="1.8.1.9"/>
    </reaction>
</comment>
<dbReference type="SUPFAM" id="SSF51905">
    <property type="entry name" value="FAD/NAD(P)-binding domain"/>
    <property type="match status" value="1"/>
</dbReference>
<dbReference type="RefSeq" id="WP_168628199.1">
    <property type="nucleotide sequence ID" value="NZ_BONL01000014.1"/>
</dbReference>
<keyword evidence="6" id="KW-0489">Methyltransferase</keyword>
<dbReference type="InterPro" id="IPR036188">
    <property type="entry name" value="FAD/NAD-bd_sf"/>
</dbReference>
<accession>A0A7X6KRX4</accession>
<reference evidence="6 7" key="1">
    <citation type="submission" date="2020-04" db="EMBL/GenBank/DDBJ databases">
        <title>MicrobeNet Type strains.</title>
        <authorList>
            <person name="Nicholson A.C."/>
        </authorList>
    </citation>
    <scope>NUCLEOTIDE SEQUENCE [LARGE SCALE GENOMIC DNA]</scope>
    <source>
        <strain evidence="6 7">ATCC BAA-788</strain>
    </source>
</reference>
<evidence type="ECO:0000259" key="4">
    <source>
        <dbReference type="Pfam" id="PF07992"/>
    </source>
</evidence>
<keyword evidence="2" id="KW-0560">Oxidoreductase</keyword>
<feature type="domain" description="FAD/NAD(P)-binding" evidence="4">
    <location>
        <begin position="7"/>
        <end position="309"/>
    </location>
</feature>
<feature type="domain" description="Methyltransferase" evidence="5">
    <location>
        <begin position="384"/>
        <end position="475"/>
    </location>
</feature>
<dbReference type="InterPro" id="IPR050097">
    <property type="entry name" value="Ferredoxin-NADP_redctase_2"/>
</dbReference>
<dbReference type="PRINTS" id="PR00469">
    <property type="entry name" value="PNDRDTASEII"/>
</dbReference>
<protein>
    <submittedName>
        <fullName evidence="6">Methyltransferase domain-containing protein</fullName>
    </submittedName>
</protein>
<evidence type="ECO:0000313" key="7">
    <source>
        <dbReference type="Proteomes" id="UP000581206"/>
    </source>
</evidence>
<keyword evidence="1" id="KW-0285">Flavoprotein</keyword>
<comment type="caution">
    <text evidence="6">The sequence shown here is derived from an EMBL/GenBank/DDBJ whole genome shotgun (WGS) entry which is preliminary data.</text>
</comment>
<dbReference type="InterPro" id="IPR023753">
    <property type="entry name" value="FAD/NAD-binding_dom"/>
</dbReference>
<dbReference type="GO" id="GO:0008168">
    <property type="term" value="F:methyltransferase activity"/>
    <property type="evidence" value="ECO:0007669"/>
    <property type="project" value="UniProtKB-KW"/>
</dbReference>
<name>A0A7X6KRX4_9CELL</name>
<dbReference type="InterPro" id="IPR029063">
    <property type="entry name" value="SAM-dependent_MTases_sf"/>
</dbReference>
<evidence type="ECO:0000259" key="5">
    <source>
        <dbReference type="Pfam" id="PF13649"/>
    </source>
</evidence>
<keyword evidence="6" id="KW-0808">Transferase</keyword>
<dbReference type="GO" id="GO:0032259">
    <property type="term" value="P:methylation"/>
    <property type="evidence" value="ECO:0007669"/>
    <property type="project" value="UniProtKB-KW"/>
</dbReference>
<dbReference type="EMBL" id="JAAXOX010000001">
    <property type="protein sequence ID" value="NKY21063.1"/>
    <property type="molecule type" value="Genomic_DNA"/>
</dbReference>
<dbReference type="SUPFAM" id="SSF53335">
    <property type="entry name" value="S-adenosyl-L-methionine-dependent methyltransferases"/>
    <property type="match status" value="1"/>
</dbReference>
<evidence type="ECO:0000313" key="6">
    <source>
        <dbReference type="EMBL" id="NKY21063.1"/>
    </source>
</evidence>
<dbReference type="CDD" id="cd02440">
    <property type="entry name" value="AdoMet_MTases"/>
    <property type="match status" value="1"/>
</dbReference>
<dbReference type="Proteomes" id="UP000581206">
    <property type="component" value="Unassembled WGS sequence"/>
</dbReference>
<dbReference type="PANTHER" id="PTHR48105">
    <property type="entry name" value="THIOREDOXIN REDUCTASE 1-RELATED-RELATED"/>
    <property type="match status" value="1"/>
</dbReference>
<dbReference type="Gene3D" id="3.50.50.60">
    <property type="entry name" value="FAD/NAD(P)-binding domain"/>
    <property type="match status" value="2"/>
</dbReference>
<evidence type="ECO:0000256" key="2">
    <source>
        <dbReference type="ARBA" id="ARBA00023002"/>
    </source>
</evidence>
<evidence type="ECO:0000256" key="1">
    <source>
        <dbReference type="ARBA" id="ARBA00022630"/>
    </source>
</evidence>
<gene>
    <name evidence="6" type="ORF">HGA03_00095</name>
</gene>
<dbReference type="GO" id="GO:0004791">
    <property type="term" value="F:thioredoxin-disulfide reductase (NADPH) activity"/>
    <property type="evidence" value="ECO:0007669"/>
    <property type="project" value="UniProtKB-EC"/>
</dbReference>